<proteinExistence type="predicted"/>
<protein>
    <submittedName>
        <fullName evidence="1">Uncharacterized protein</fullName>
    </submittedName>
</protein>
<organism evidence="1 2">
    <name type="scientific">Aeromonas phage 65.2</name>
    <dbReference type="NCBI Taxonomy" id="1932896"/>
    <lineage>
        <taxon>Viruses</taxon>
        <taxon>Duplodnaviria</taxon>
        <taxon>Heunggongvirae</taxon>
        <taxon>Uroviricota</taxon>
        <taxon>Caudoviricetes</taxon>
        <taxon>Pantevenvirales</taxon>
        <taxon>Straboviridae</taxon>
        <taxon>Emmerichvirinae</taxon>
        <taxon>Ishigurovirus</taxon>
        <taxon>Ishigurovirus osborne</taxon>
    </lineage>
</organism>
<dbReference type="EMBL" id="KY290955">
    <property type="protein sequence ID" value="APU01521.1"/>
    <property type="molecule type" value="Genomic_DNA"/>
</dbReference>
<dbReference type="Proteomes" id="UP000225215">
    <property type="component" value="Segment"/>
</dbReference>
<evidence type="ECO:0000313" key="1">
    <source>
        <dbReference type="EMBL" id="APU01521.1"/>
    </source>
</evidence>
<name>A0A219YBY4_9CAUD</name>
<sequence length="61" mass="7306">MIETLYNSGYIIDWYSFIKDALNIGWKKETIIKKIKYAFDDVEIQNSDDILKRVIQYIESL</sequence>
<accession>A0A219YBY4</accession>
<reference evidence="1 2" key="1">
    <citation type="journal article" date="2017" name="Sci. Rep.">
        <title>Characterization and diversity of phages infecting Aeromonas salmonicida subsp. salmonicida.</title>
        <authorList>
            <person name="Vincent A.T."/>
            <person name="Paquet V.E."/>
            <person name="Bernatchez A."/>
            <person name="Tremblay D.M."/>
            <person name="Moineau S."/>
            <person name="Charette S.J."/>
        </authorList>
    </citation>
    <scope>NUCLEOTIDE SEQUENCE [LARGE SCALE GENOMIC DNA]</scope>
</reference>
<evidence type="ECO:0000313" key="2">
    <source>
        <dbReference type="Proteomes" id="UP000225215"/>
    </source>
</evidence>